<dbReference type="GeneID" id="20232613"/>
<dbReference type="PANTHER" id="PTHR20995:SF17">
    <property type="entry name" value="F-BOX_WD REPEAT-CONTAINING PROTEIN 5"/>
    <property type="match status" value="1"/>
</dbReference>
<accession>V4BHI4</accession>
<dbReference type="PROSITE" id="PS50082">
    <property type="entry name" value="WD_REPEATS_2"/>
    <property type="match status" value="2"/>
</dbReference>
<dbReference type="OMA" id="CHENDHR"/>
<feature type="domain" description="F-box" evidence="2">
    <location>
        <begin position="3"/>
        <end position="49"/>
    </location>
</feature>
<feature type="repeat" description="WD" evidence="1">
    <location>
        <begin position="88"/>
        <end position="121"/>
    </location>
</feature>
<dbReference type="PANTHER" id="PTHR20995">
    <property type="entry name" value="F-BOX/WD REPEAT-CONTAINING PROTEIN 5"/>
    <property type="match status" value="1"/>
</dbReference>
<dbReference type="PROSITE" id="PS50181">
    <property type="entry name" value="FBOX"/>
    <property type="match status" value="1"/>
</dbReference>
<dbReference type="SMART" id="SM00320">
    <property type="entry name" value="WD40"/>
    <property type="match status" value="4"/>
</dbReference>
<dbReference type="InterPro" id="IPR001680">
    <property type="entry name" value="WD40_rpt"/>
</dbReference>
<dbReference type="Pfam" id="PF12937">
    <property type="entry name" value="F-box-like"/>
    <property type="match status" value="1"/>
</dbReference>
<sequence length="542" mass="61688">MCETIIEHFPDSILLHIFSFLNGPDLCSSAQVCKRWRNVAYDDSLYRNLLKSLYKIDVKNGLANDKESWRSEYKRLFYHCPTVWSEELLEHTDEVLHVSFSHNGLFFSTTSKDCSVKVWEVGYPTKMKYDYQFGKDFLWDFTQFSCFNGDDTKLLVSSVRSSVVDRRGYVAILSLEKNFELLKIVNMDPSQLFGAWLNSETFLGGSLHINLENQGALVNNNDKYEPVEDDVTGQVLFTFSNETASLIKCLMVFKNHTSHCMSCASNSEPMRKNPSEEDSNCYLASNGHDDICKCCGKLSSDSKKDNSVSSAEGHSFKSNCDTRLLYVTGNFSVALHQIGVNTIPSDLSHHSATEDLNSDDIGHMVMHLGKNEIEIQPNRKPDSWDQMIDLNGHVTGLCLSDNKRYLYVNCRPWVGKVDREDPWSTPLLSEDIEVRVIDLHTLTDTGIRYTGHKGLSPSTMCCFVFLHTSHDYVASGSEDSQGYLWDKHYRCLLSTFQHGEGVVNAVAFNPRDQEYLVTVSDDHSIQIWRSKYKMSKLPKLTE</sequence>
<dbReference type="EMBL" id="KB202752">
    <property type="protein sequence ID" value="ESO88154.1"/>
    <property type="molecule type" value="Genomic_DNA"/>
</dbReference>
<dbReference type="Gene3D" id="1.20.1280.50">
    <property type="match status" value="1"/>
</dbReference>
<gene>
    <name evidence="3" type="ORF">LOTGIDRAFT_126606</name>
</gene>
<dbReference type="STRING" id="225164.V4BHI4"/>
<dbReference type="Gene3D" id="2.130.10.10">
    <property type="entry name" value="YVTN repeat-like/Quinoprotein amine dehydrogenase"/>
    <property type="match status" value="2"/>
</dbReference>
<dbReference type="SUPFAM" id="SSF81383">
    <property type="entry name" value="F-box domain"/>
    <property type="match status" value="1"/>
</dbReference>
<protein>
    <recommendedName>
        <fullName evidence="2">F-box domain-containing protein</fullName>
    </recommendedName>
</protein>
<dbReference type="Pfam" id="PF00400">
    <property type="entry name" value="WD40"/>
    <property type="match status" value="3"/>
</dbReference>
<dbReference type="InterPro" id="IPR036322">
    <property type="entry name" value="WD40_repeat_dom_sf"/>
</dbReference>
<dbReference type="GO" id="GO:0019005">
    <property type="term" value="C:SCF ubiquitin ligase complex"/>
    <property type="evidence" value="ECO:0007669"/>
    <property type="project" value="InterPro"/>
</dbReference>
<dbReference type="InterPro" id="IPR036047">
    <property type="entry name" value="F-box-like_dom_sf"/>
</dbReference>
<dbReference type="PROSITE" id="PS50294">
    <property type="entry name" value="WD_REPEATS_REGION"/>
    <property type="match status" value="1"/>
</dbReference>
<dbReference type="HOGENOM" id="CLU_021121_0_0_1"/>
<dbReference type="GO" id="GO:0016567">
    <property type="term" value="P:protein ubiquitination"/>
    <property type="evidence" value="ECO:0007669"/>
    <property type="project" value="InterPro"/>
</dbReference>
<dbReference type="RefSeq" id="XP_009061181.1">
    <property type="nucleotide sequence ID" value="XM_009062933.1"/>
</dbReference>
<dbReference type="InterPro" id="IPR042508">
    <property type="entry name" value="FBXW5"/>
</dbReference>
<evidence type="ECO:0000313" key="4">
    <source>
        <dbReference type="Proteomes" id="UP000030746"/>
    </source>
</evidence>
<dbReference type="CTD" id="20232613"/>
<keyword evidence="4" id="KW-1185">Reference proteome</keyword>
<evidence type="ECO:0000259" key="2">
    <source>
        <dbReference type="PROSITE" id="PS50181"/>
    </source>
</evidence>
<evidence type="ECO:0000313" key="3">
    <source>
        <dbReference type="EMBL" id="ESO88154.1"/>
    </source>
</evidence>
<dbReference type="SMART" id="SM00256">
    <property type="entry name" value="FBOX"/>
    <property type="match status" value="1"/>
</dbReference>
<organism evidence="3 4">
    <name type="scientific">Lottia gigantea</name>
    <name type="common">Giant owl limpet</name>
    <dbReference type="NCBI Taxonomy" id="225164"/>
    <lineage>
        <taxon>Eukaryota</taxon>
        <taxon>Metazoa</taxon>
        <taxon>Spiralia</taxon>
        <taxon>Lophotrochozoa</taxon>
        <taxon>Mollusca</taxon>
        <taxon>Gastropoda</taxon>
        <taxon>Patellogastropoda</taxon>
        <taxon>Lottioidea</taxon>
        <taxon>Lottiidae</taxon>
        <taxon>Lottia</taxon>
    </lineage>
</organism>
<dbReference type="KEGG" id="lgi:LOTGIDRAFT_126606"/>
<dbReference type="InterPro" id="IPR001810">
    <property type="entry name" value="F-box_dom"/>
</dbReference>
<name>V4BHI4_LOTGI</name>
<dbReference type="SUPFAM" id="SSF50978">
    <property type="entry name" value="WD40 repeat-like"/>
    <property type="match status" value="1"/>
</dbReference>
<evidence type="ECO:0000256" key="1">
    <source>
        <dbReference type="PROSITE-ProRule" id="PRU00221"/>
    </source>
</evidence>
<reference evidence="3 4" key="1">
    <citation type="journal article" date="2013" name="Nature">
        <title>Insights into bilaterian evolution from three spiralian genomes.</title>
        <authorList>
            <person name="Simakov O."/>
            <person name="Marletaz F."/>
            <person name="Cho S.J."/>
            <person name="Edsinger-Gonzales E."/>
            <person name="Havlak P."/>
            <person name="Hellsten U."/>
            <person name="Kuo D.H."/>
            <person name="Larsson T."/>
            <person name="Lv J."/>
            <person name="Arendt D."/>
            <person name="Savage R."/>
            <person name="Osoegawa K."/>
            <person name="de Jong P."/>
            <person name="Grimwood J."/>
            <person name="Chapman J.A."/>
            <person name="Shapiro H."/>
            <person name="Aerts A."/>
            <person name="Otillar R.P."/>
            <person name="Terry A.Y."/>
            <person name="Boore J.L."/>
            <person name="Grigoriev I.V."/>
            <person name="Lindberg D.R."/>
            <person name="Seaver E.C."/>
            <person name="Weisblat D.A."/>
            <person name="Putnam N.H."/>
            <person name="Rokhsar D.S."/>
        </authorList>
    </citation>
    <scope>NUCLEOTIDE SEQUENCE [LARGE SCALE GENOMIC DNA]</scope>
</reference>
<keyword evidence="1" id="KW-0853">WD repeat</keyword>
<proteinExistence type="predicted"/>
<feature type="repeat" description="WD" evidence="1">
    <location>
        <begin position="496"/>
        <end position="528"/>
    </location>
</feature>
<dbReference type="GO" id="GO:0080008">
    <property type="term" value="C:Cul4-RING E3 ubiquitin ligase complex"/>
    <property type="evidence" value="ECO:0007669"/>
    <property type="project" value="InterPro"/>
</dbReference>
<dbReference type="OrthoDB" id="192402at2759"/>
<dbReference type="AlphaFoldDB" id="V4BHI4"/>
<dbReference type="Proteomes" id="UP000030746">
    <property type="component" value="Unassembled WGS sequence"/>
</dbReference>
<dbReference type="InterPro" id="IPR015943">
    <property type="entry name" value="WD40/YVTN_repeat-like_dom_sf"/>
</dbReference>